<dbReference type="PANTHER" id="PTHR13815">
    <property type="entry name" value="GOLGIN-84"/>
    <property type="match status" value="1"/>
</dbReference>
<feature type="region of interest" description="Disordered" evidence="7">
    <location>
        <begin position="26"/>
        <end position="109"/>
    </location>
</feature>
<reference evidence="8" key="2">
    <citation type="journal article" date="2023" name="Science">
        <title>Genomic signatures of disease resistance in endangered staghorn corals.</title>
        <authorList>
            <person name="Vollmer S.V."/>
            <person name="Selwyn J.D."/>
            <person name="Despard B.A."/>
            <person name="Roesel C.L."/>
        </authorList>
    </citation>
    <scope>NUCLEOTIDE SEQUENCE</scope>
    <source>
        <strain evidence="8">K2</strain>
    </source>
</reference>
<evidence type="ECO:0000256" key="7">
    <source>
        <dbReference type="SAM" id="MobiDB-lite"/>
    </source>
</evidence>
<keyword evidence="3" id="KW-1133">Transmembrane helix</keyword>
<proteinExistence type="predicted"/>
<dbReference type="GO" id="GO:0031985">
    <property type="term" value="C:Golgi cisterna"/>
    <property type="evidence" value="ECO:0007669"/>
    <property type="project" value="TreeGrafter"/>
</dbReference>
<dbReference type="GO" id="GO:0007030">
    <property type="term" value="P:Golgi organization"/>
    <property type="evidence" value="ECO:0007669"/>
    <property type="project" value="InterPro"/>
</dbReference>
<dbReference type="AlphaFoldDB" id="A0AAD9QW96"/>
<dbReference type="GO" id="GO:0000139">
    <property type="term" value="C:Golgi membrane"/>
    <property type="evidence" value="ECO:0007669"/>
    <property type="project" value="UniProtKB-SubCell"/>
</dbReference>
<evidence type="ECO:0000313" key="8">
    <source>
        <dbReference type="EMBL" id="KAK2568702.1"/>
    </source>
</evidence>
<dbReference type="PANTHER" id="PTHR13815:SF7">
    <property type="entry name" value="GOLGIN SUBFAMILY A MEMBER 5"/>
    <property type="match status" value="1"/>
</dbReference>
<feature type="compositionally biased region" description="Polar residues" evidence="7">
    <location>
        <begin position="27"/>
        <end position="67"/>
    </location>
</feature>
<evidence type="ECO:0000256" key="3">
    <source>
        <dbReference type="ARBA" id="ARBA00022989"/>
    </source>
</evidence>
<name>A0AAD9QW96_ACRCE</name>
<evidence type="ECO:0000313" key="9">
    <source>
        <dbReference type="Proteomes" id="UP001249851"/>
    </source>
</evidence>
<dbReference type="Proteomes" id="UP001249851">
    <property type="component" value="Unassembled WGS sequence"/>
</dbReference>
<keyword evidence="6" id="KW-0472">Membrane</keyword>
<reference evidence="8" key="1">
    <citation type="journal article" date="2023" name="G3 (Bethesda)">
        <title>Whole genome assembly and annotation of the endangered Caribbean coral Acropora cervicornis.</title>
        <authorList>
            <person name="Selwyn J.D."/>
            <person name="Vollmer S.V."/>
        </authorList>
    </citation>
    <scope>NUCLEOTIDE SEQUENCE</scope>
    <source>
        <strain evidence="8">K2</strain>
    </source>
</reference>
<keyword evidence="4" id="KW-0333">Golgi apparatus</keyword>
<dbReference type="Pfam" id="PF09787">
    <property type="entry name" value="Golgin_A5"/>
    <property type="match status" value="1"/>
</dbReference>
<sequence>MSWFTELAGKAESLLEKVDTVAASALTKEQSSNEGMGSFSRGTTSSVVSDPSPAVTQKTAASYSNHTDIPRAGSENSVIDGPTVPIKSKLPPLGTRTPPRVSQKENKTDDKLFEFLNSIPSSKERKPAKPKIFIESSSEVIPKQNETVDLMPNDATDVALKEETSVKGIVDPETIMSDVSSPGPNFDELHSQAVPQENSMASSSGHNRADDHRISNLELENKLLRKEVASLNEEMVSVVQRAKEAEKRVKDTERQLQRNQAQLSTSEDIARQLRMKEDDFTEALNAKDSQLAVLRVRVEEADQELQSSRKQIEEFHLERESHALDTLKAKLEETERKLKTSQDSQQKIQGNENIAALKTAKANLETTKQELKDYKDKAARILQGDVAIGISSSEYEEVCHERDLLKDEVNQYKYKVEQLKADLQHQQAEADIAREKLDEMETALGDEKRKKEACEHEIQQHLQDLHYAQDEVTANRASFMTQIQERENEIQKLRTQLATKALTSTTEEELENRVRALTENLIQKQTLIEGLSTEKNSLVLQLERLEV</sequence>
<dbReference type="EMBL" id="JARQWQ010000011">
    <property type="protein sequence ID" value="KAK2568702.1"/>
    <property type="molecule type" value="Genomic_DNA"/>
</dbReference>
<comment type="caution">
    <text evidence="8">The sequence shown here is derived from an EMBL/GenBank/DDBJ whole genome shotgun (WGS) entry which is preliminary data.</text>
</comment>
<organism evidence="8 9">
    <name type="scientific">Acropora cervicornis</name>
    <name type="common">Staghorn coral</name>
    <dbReference type="NCBI Taxonomy" id="6130"/>
    <lineage>
        <taxon>Eukaryota</taxon>
        <taxon>Metazoa</taxon>
        <taxon>Cnidaria</taxon>
        <taxon>Anthozoa</taxon>
        <taxon>Hexacorallia</taxon>
        <taxon>Scleractinia</taxon>
        <taxon>Astrocoeniina</taxon>
        <taxon>Acroporidae</taxon>
        <taxon>Acropora</taxon>
    </lineage>
</organism>
<feature type="compositionally biased region" description="Polar residues" evidence="7">
    <location>
        <begin position="193"/>
        <end position="206"/>
    </location>
</feature>
<evidence type="ECO:0000256" key="4">
    <source>
        <dbReference type="ARBA" id="ARBA00023034"/>
    </source>
</evidence>
<evidence type="ECO:0000256" key="5">
    <source>
        <dbReference type="ARBA" id="ARBA00023054"/>
    </source>
</evidence>
<comment type="subcellular location">
    <subcellularLocation>
        <location evidence="1">Golgi apparatus membrane</location>
        <topology evidence="1">Single-pass type IV membrane protein</topology>
    </subcellularLocation>
</comment>
<keyword evidence="9" id="KW-1185">Reference proteome</keyword>
<protein>
    <submittedName>
        <fullName evidence="8">Golgin subfamily A member 5</fullName>
    </submittedName>
</protein>
<accession>A0AAD9QW96</accession>
<feature type="region of interest" description="Disordered" evidence="7">
    <location>
        <begin position="157"/>
        <end position="215"/>
    </location>
</feature>
<keyword evidence="2" id="KW-0812">Transmembrane</keyword>
<dbReference type="InterPro" id="IPR019177">
    <property type="entry name" value="Golgin_subfamily_A_member_5"/>
</dbReference>
<keyword evidence="5" id="KW-0175">Coiled coil</keyword>
<dbReference type="GO" id="GO:0000301">
    <property type="term" value="P:retrograde transport, vesicle recycling within Golgi"/>
    <property type="evidence" value="ECO:0007669"/>
    <property type="project" value="TreeGrafter"/>
</dbReference>
<evidence type="ECO:0000256" key="2">
    <source>
        <dbReference type="ARBA" id="ARBA00022692"/>
    </source>
</evidence>
<evidence type="ECO:0000256" key="1">
    <source>
        <dbReference type="ARBA" id="ARBA00004409"/>
    </source>
</evidence>
<gene>
    <name evidence="8" type="ORF">P5673_006695</name>
</gene>
<evidence type="ECO:0000256" key="6">
    <source>
        <dbReference type="ARBA" id="ARBA00023136"/>
    </source>
</evidence>